<dbReference type="CDD" id="cd06502">
    <property type="entry name" value="TA_like"/>
    <property type="match status" value="1"/>
</dbReference>
<dbReference type="Proteomes" id="UP000265663">
    <property type="component" value="Unassembled WGS sequence"/>
</dbReference>
<dbReference type="PANTHER" id="PTHR48097:SF9">
    <property type="entry name" value="L-THREONINE ALDOLASE"/>
    <property type="match status" value="1"/>
</dbReference>
<feature type="domain" description="Glutamine amidotransferase" evidence="5">
    <location>
        <begin position="622"/>
        <end position="737"/>
    </location>
</feature>
<dbReference type="InterPro" id="IPR023603">
    <property type="entry name" value="Low_specificity_L-TA-like"/>
</dbReference>
<feature type="domain" description="Aromatic amino acid beta-eliminating lyase/threonine aldolase" evidence="6">
    <location>
        <begin position="95"/>
        <end position="381"/>
    </location>
</feature>
<evidence type="ECO:0000256" key="2">
    <source>
        <dbReference type="ARBA" id="ARBA00006966"/>
    </source>
</evidence>
<dbReference type="Gene3D" id="3.40.640.10">
    <property type="entry name" value="Type I PLP-dependent aspartate aminotransferase-like (Major domain)"/>
    <property type="match status" value="1"/>
</dbReference>
<dbReference type="PANTHER" id="PTHR48097">
    <property type="entry name" value="L-THREONINE ALDOLASE-RELATED"/>
    <property type="match status" value="1"/>
</dbReference>
<keyword evidence="8" id="KW-1185">Reference proteome</keyword>
<evidence type="ECO:0000256" key="3">
    <source>
        <dbReference type="ARBA" id="ARBA00022898"/>
    </source>
</evidence>
<dbReference type="Gene3D" id="3.40.50.880">
    <property type="match status" value="1"/>
</dbReference>
<dbReference type="FunFam" id="3.90.1150.10:FF:000089">
    <property type="entry name" value="Threonine aldolase, putative"/>
    <property type="match status" value="1"/>
</dbReference>
<evidence type="ECO:0000313" key="8">
    <source>
        <dbReference type="Proteomes" id="UP000265663"/>
    </source>
</evidence>
<dbReference type="InterPro" id="IPR017926">
    <property type="entry name" value="GATASE"/>
</dbReference>
<dbReference type="Gene3D" id="3.90.1150.10">
    <property type="entry name" value="Aspartate Aminotransferase, domain 1"/>
    <property type="match status" value="1"/>
</dbReference>
<dbReference type="OrthoDB" id="10261951at2759"/>
<protein>
    <submittedName>
        <fullName evidence="7">Beta-eliminating lyase</fullName>
    </submittedName>
</protein>
<evidence type="ECO:0000313" key="7">
    <source>
        <dbReference type="EMBL" id="RMZ66810.1"/>
    </source>
</evidence>
<keyword evidence="4 7" id="KW-0456">Lyase</keyword>
<dbReference type="Pfam" id="PF01212">
    <property type="entry name" value="Beta_elim_lyase"/>
    <property type="match status" value="1"/>
</dbReference>
<dbReference type="SUPFAM" id="SSF53383">
    <property type="entry name" value="PLP-dependent transferases"/>
    <property type="match status" value="1"/>
</dbReference>
<dbReference type="InterPro" id="IPR029062">
    <property type="entry name" value="Class_I_gatase-like"/>
</dbReference>
<dbReference type="GO" id="GO:0006567">
    <property type="term" value="P:L-threonine catabolic process"/>
    <property type="evidence" value="ECO:0007669"/>
    <property type="project" value="TreeGrafter"/>
</dbReference>
<evidence type="ECO:0000259" key="5">
    <source>
        <dbReference type="Pfam" id="PF00117"/>
    </source>
</evidence>
<evidence type="ECO:0000259" key="6">
    <source>
        <dbReference type="Pfam" id="PF01212"/>
    </source>
</evidence>
<dbReference type="InterPro" id="IPR015421">
    <property type="entry name" value="PyrdxlP-dep_Trfase_major"/>
</dbReference>
<dbReference type="InterPro" id="IPR001597">
    <property type="entry name" value="ArAA_b-elim_lyase/Thr_aldolase"/>
</dbReference>
<dbReference type="NCBIfam" id="NF041359">
    <property type="entry name" value="GntG_guanitoxin"/>
    <property type="match status" value="1"/>
</dbReference>
<sequence>MDMPRNAALTFISTCTHLQYVAPTTDSKSPTAYNRAFVTPLPYPAFLRPLRQLHTGRIAMTEFSQYTAKGSKSVTNGTTHDGSAWGGKKNPAAFDFRSDVHTTPTMSMLKAIQECTLLDDVMMEDPTTLSLERFVADLTGKEEALLVLSGTMGNQIALRAHLTQPPHGVVCDRRGHIINYEAGGVATLSQAMVQPLDAENGTYLTLEDIQKHAVVSDDVHACPTRVISLENTLNGAIMPLSEVKRISAWARKHDIIMHLDGARLWEAVAAGAGSLKDYCAEFESISLCISKGLGAPIGSIIVGTPAFIKRSRWIRKSIGGGLRQAGVVAAPMRVAIEETFLGGKLTQSHENAKKIAKIWTDLGGKLQYPVDTNMVWLDLDAQKVDINNFIVLAEKYGVTVRGGRFVVHYQIGEEAIEALRKVFTEVLTGKESAGKLAEAPHDPEDLKLKGKGVDLGRISFLPKRSSGLCRWQITSTKVIPSQSFPSCTAHQLHTTTARMVPPVAQNRTLLSSHPDKVRMLVLETDETHPDTQKETGSFGVVLGQLLKKAGDEHKPSLGIETTMQYVVEPEGGAIPKLEEIGDDIHAILITGSCWDAHGNDEWILKLMQFIRAISDVWIHRPDIRFTGICFGHQILCRTLGSTVQPQKDGEWELSHQPVHLSAIGRSLFNVPKDTKKIHLHQMHVDYVVNAPSHETTDLIKEGTTVHVWGTSDHTGVQGVYIQKRLFTTQGHMEFDEKLVKRQLEMRVESGSVKKEDANEAALRADWMHDGLLVAKAVLRFFHGDDDEFA</sequence>
<gene>
    <name evidence="7" type="ORF">GMOD_00002178</name>
</gene>
<organism evidence="7 8">
    <name type="scientific">Pyrenophora seminiperda CCB06</name>
    <dbReference type="NCBI Taxonomy" id="1302712"/>
    <lineage>
        <taxon>Eukaryota</taxon>
        <taxon>Fungi</taxon>
        <taxon>Dikarya</taxon>
        <taxon>Ascomycota</taxon>
        <taxon>Pezizomycotina</taxon>
        <taxon>Dothideomycetes</taxon>
        <taxon>Pleosporomycetidae</taxon>
        <taxon>Pleosporales</taxon>
        <taxon>Pleosporineae</taxon>
        <taxon>Pleosporaceae</taxon>
        <taxon>Pyrenophora</taxon>
    </lineage>
</organism>
<reference evidence="7 8" key="1">
    <citation type="journal article" date="2014" name="PLoS ONE">
        <title>De novo Genome Assembly of the Fungal Plant Pathogen Pyrenophora semeniperda.</title>
        <authorList>
            <person name="Soliai M.M."/>
            <person name="Meyer S.E."/>
            <person name="Udall J.A."/>
            <person name="Elzinga D.E."/>
            <person name="Hermansen R.A."/>
            <person name="Bodily P.M."/>
            <person name="Hart A.A."/>
            <person name="Coleman C.E."/>
        </authorList>
    </citation>
    <scope>NUCLEOTIDE SEQUENCE [LARGE SCALE GENOMIC DNA]</scope>
    <source>
        <strain evidence="7 8">CCB06</strain>
        <tissue evidence="7">Mycelium</tissue>
    </source>
</reference>
<dbReference type="AlphaFoldDB" id="A0A3M7LX90"/>
<dbReference type="GO" id="GO:0008732">
    <property type="term" value="F:L-allo-threonine aldolase activity"/>
    <property type="evidence" value="ECO:0007669"/>
    <property type="project" value="TreeGrafter"/>
</dbReference>
<accession>A0A3M7LX90</accession>
<dbReference type="FunFam" id="3.40.640.10:FF:000030">
    <property type="entry name" value="Low-specificity L-threonine aldolase"/>
    <property type="match status" value="1"/>
</dbReference>
<comment type="similarity">
    <text evidence="2">Belongs to the threonine aldolase family.</text>
</comment>
<dbReference type="SUPFAM" id="SSF52317">
    <property type="entry name" value="Class I glutamine amidotransferase-like"/>
    <property type="match status" value="1"/>
</dbReference>
<proteinExistence type="inferred from homology"/>
<dbReference type="InterPro" id="IPR015424">
    <property type="entry name" value="PyrdxlP-dep_Trfase"/>
</dbReference>
<dbReference type="GO" id="GO:0006545">
    <property type="term" value="P:glycine biosynthetic process"/>
    <property type="evidence" value="ECO:0007669"/>
    <property type="project" value="TreeGrafter"/>
</dbReference>
<dbReference type="EMBL" id="KE747809">
    <property type="protein sequence ID" value="RMZ66810.1"/>
    <property type="molecule type" value="Genomic_DNA"/>
</dbReference>
<dbReference type="InterPro" id="IPR015422">
    <property type="entry name" value="PyrdxlP-dep_Trfase_small"/>
</dbReference>
<keyword evidence="3" id="KW-0663">Pyridoxal phosphate</keyword>
<name>A0A3M7LX90_9PLEO</name>
<evidence type="ECO:0000256" key="4">
    <source>
        <dbReference type="ARBA" id="ARBA00023239"/>
    </source>
</evidence>
<dbReference type="GO" id="GO:0005829">
    <property type="term" value="C:cytosol"/>
    <property type="evidence" value="ECO:0007669"/>
    <property type="project" value="TreeGrafter"/>
</dbReference>
<comment type="cofactor">
    <cofactor evidence="1">
        <name>pyridoxal 5'-phosphate</name>
        <dbReference type="ChEBI" id="CHEBI:597326"/>
    </cofactor>
</comment>
<evidence type="ECO:0000256" key="1">
    <source>
        <dbReference type="ARBA" id="ARBA00001933"/>
    </source>
</evidence>
<dbReference type="Pfam" id="PF00117">
    <property type="entry name" value="GATase"/>
    <property type="match status" value="1"/>
</dbReference>